<dbReference type="GO" id="GO:0005634">
    <property type="term" value="C:nucleus"/>
    <property type="evidence" value="ECO:0007669"/>
    <property type="project" value="UniProtKB-SubCell"/>
</dbReference>
<evidence type="ECO:0000256" key="1">
    <source>
        <dbReference type="ARBA" id="ARBA00004123"/>
    </source>
</evidence>
<dbReference type="GeneID" id="108743030"/>
<dbReference type="OrthoDB" id="427711at2759"/>
<dbReference type="CTD" id="51455"/>
<dbReference type="GO" id="GO:0070987">
    <property type="term" value="P:error-free translesion synthesis"/>
    <property type="evidence" value="ECO:0007669"/>
    <property type="project" value="TreeGrafter"/>
</dbReference>
<keyword evidence="11" id="KW-0234">DNA repair</keyword>
<evidence type="ECO:0000259" key="14">
    <source>
        <dbReference type="PROSITE" id="PS50173"/>
    </source>
</evidence>
<evidence type="ECO:0000256" key="7">
    <source>
        <dbReference type="ARBA" id="ARBA00022723"/>
    </source>
</evidence>
<dbReference type="GO" id="GO:0006281">
    <property type="term" value="P:DNA repair"/>
    <property type="evidence" value="ECO:0007669"/>
    <property type="project" value="UniProtKB-KW"/>
</dbReference>
<dbReference type="Gene3D" id="6.10.250.1630">
    <property type="match status" value="2"/>
</dbReference>
<dbReference type="Pfam" id="PF11799">
    <property type="entry name" value="IMS_C"/>
    <property type="match status" value="1"/>
</dbReference>
<evidence type="ECO:0000256" key="3">
    <source>
        <dbReference type="ARBA" id="ARBA00020399"/>
    </source>
</evidence>
<comment type="subcellular location">
    <subcellularLocation>
        <location evidence="1">Nucleus</location>
    </subcellularLocation>
</comment>
<dbReference type="RefSeq" id="XP_025834219.1">
    <property type="nucleotide sequence ID" value="XM_025978434.1"/>
</dbReference>
<dbReference type="SUPFAM" id="SSF100879">
    <property type="entry name" value="Lesion bypass DNA polymerase (Y-family), little finger domain"/>
    <property type="match status" value="1"/>
</dbReference>
<evidence type="ECO:0000256" key="8">
    <source>
        <dbReference type="ARBA" id="ARBA00022763"/>
    </source>
</evidence>
<dbReference type="InterPro" id="IPR025527">
    <property type="entry name" value="HUWE1/Rev1_UBM"/>
</dbReference>
<dbReference type="Pfam" id="PF21999">
    <property type="entry name" value="IMS_HHH_1"/>
    <property type="match status" value="1"/>
</dbReference>
<feature type="region of interest" description="Disordered" evidence="13">
    <location>
        <begin position="840"/>
        <end position="862"/>
    </location>
</feature>
<dbReference type="Gene3D" id="3.40.1170.60">
    <property type="match status" value="1"/>
</dbReference>
<dbReference type="PANTHER" id="PTHR45990:SF1">
    <property type="entry name" value="DNA REPAIR PROTEIN REV1"/>
    <property type="match status" value="1"/>
</dbReference>
<evidence type="ECO:0000313" key="16">
    <source>
        <dbReference type="RefSeq" id="XP_025834219.1"/>
    </source>
</evidence>
<dbReference type="PROSITE" id="PS50173">
    <property type="entry name" value="UMUC"/>
    <property type="match status" value="1"/>
</dbReference>
<reference evidence="16" key="1">
    <citation type="submission" date="2025-08" db="UniProtKB">
        <authorList>
            <consortium name="RefSeq"/>
        </authorList>
    </citation>
    <scope>IDENTIFICATION</scope>
    <source>
        <tissue evidence="16">Entire body</tissue>
    </source>
</reference>
<evidence type="ECO:0000256" key="4">
    <source>
        <dbReference type="ARBA" id="ARBA00022634"/>
    </source>
</evidence>
<organism evidence="15 16">
    <name type="scientific">Agrilus planipennis</name>
    <name type="common">Emerald ash borer</name>
    <name type="synonym">Agrilus marcopoli</name>
    <dbReference type="NCBI Taxonomy" id="224129"/>
    <lineage>
        <taxon>Eukaryota</taxon>
        <taxon>Metazoa</taxon>
        <taxon>Ecdysozoa</taxon>
        <taxon>Arthropoda</taxon>
        <taxon>Hexapoda</taxon>
        <taxon>Insecta</taxon>
        <taxon>Pterygota</taxon>
        <taxon>Neoptera</taxon>
        <taxon>Endopterygota</taxon>
        <taxon>Coleoptera</taxon>
        <taxon>Polyphaga</taxon>
        <taxon>Elateriformia</taxon>
        <taxon>Buprestoidea</taxon>
        <taxon>Buprestidae</taxon>
        <taxon>Agrilinae</taxon>
        <taxon>Agrilus</taxon>
    </lineage>
</organism>
<dbReference type="Gene3D" id="1.10.150.20">
    <property type="entry name" value="5' to 3' exonuclease, C-terminal subdomain"/>
    <property type="match status" value="1"/>
</dbReference>
<dbReference type="GO" id="GO:0042276">
    <property type="term" value="P:error-prone translesion synthesis"/>
    <property type="evidence" value="ECO:0007669"/>
    <property type="project" value="TreeGrafter"/>
</dbReference>
<comment type="similarity">
    <text evidence="2">Belongs to the DNA polymerase type-Y family.</text>
</comment>
<dbReference type="FunCoup" id="A0A7F5RE09">
    <property type="interactions" value="1221"/>
</dbReference>
<evidence type="ECO:0000256" key="9">
    <source>
        <dbReference type="ARBA" id="ARBA00022842"/>
    </source>
</evidence>
<dbReference type="InParanoid" id="A0A7F5RE09"/>
<dbReference type="Proteomes" id="UP000192223">
    <property type="component" value="Unplaced"/>
</dbReference>
<dbReference type="InterPro" id="IPR043502">
    <property type="entry name" value="DNA/RNA_pol_sf"/>
</dbReference>
<dbReference type="InterPro" id="IPR017961">
    <property type="entry name" value="DNA_pol_Y-fam_little_finger"/>
</dbReference>
<dbReference type="InterPro" id="IPR043128">
    <property type="entry name" value="Rev_trsase/Diguanyl_cyclase"/>
</dbReference>
<dbReference type="AlphaFoldDB" id="A0A7F5RE09"/>
<keyword evidence="12" id="KW-0539">Nucleus</keyword>
<evidence type="ECO:0000313" key="15">
    <source>
        <dbReference type="Proteomes" id="UP000192223"/>
    </source>
</evidence>
<dbReference type="KEGG" id="apln:108743030"/>
<keyword evidence="7" id="KW-0479">Metal-binding</keyword>
<gene>
    <name evidence="16" type="primary">LOC108743030</name>
</gene>
<dbReference type="InterPro" id="IPR001126">
    <property type="entry name" value="UmuC"/>
</dbReference>
<evidence type="ECO:0000256" key="5">
    <source>
        <dbReference type="ARBA" id="ARBA00022679"/>
    </source>
</evidence>
<feature type="domain" description="UmuC" evidence="14">
    <location>
        <begin position="1"/>
        <end position="218"/>
    </location>
</feature>
<dbReference type="GO" id="GO:0003684">
    <property type="term" value="F:damaged DNA binding"/>
    <property type="evidence" value="ECO:0007669"/>
    <property type="project" value="InterPro"/>
</dbReference>
<keyword evidence="8" id="KW-0227">DNA damage</keyword>
<keyword evidence="5" id="KW-0808">Transferase</keyword>
<name>A0A7F5RE09_AGRPL</name>
<evidence type="ECO:0000256" key="10">
    <source>
        <dbReference type="ARBA" id="ARBA00023125"/>
    </source>
</evidence>
<protein>
    <recommendedName>
        <fullName evidence="3">DNA repair protein REV1</fullName>
    </recommendedName>
</protein>
<sequence>MHIDMDCFFVSVGLRNRPDLKGKPVAVTHAKGSHNVSRDESSFETEKALLRKHWPSEKNILNKLDSHSSMSEIASCSYEARKYGIKNGMFLGNALKMCPNLQTIPYDFQGYREVSSILYNTIAQYTLDIEAVSCDEMYVDVGPILNETGISVEQWATHIRLEIVNATGCPCSTGFGSNRLQARLATRKAKPAGQFYLRPENVEEFLANVSLADLPGVGFATIGKLRNLGLITCADVQMTSLQYLQTELGTKMGEQIYDQARGIDTKPLSFYHERKSVSADVNYGIRFKTHEEILDFLKRLSEEVFNRLIETGMKAARCLTLKILIRAPDAPQETAKFLGCGVCTSINKSTTRGNLINDASVVFKEVKHLLDQIKAPPEDFRGIGIQLTRLEKLSASNKLLNNFLKQSTEIAKGDKNTKEIVSRNDTSNDTVKETCYKNREERVKKDNIPSPEEKNKDEKVCPVFKEVAIQCSGNPFDDDIPQVKIISTGKPTSLNNSKKCKPRGKLAKNKQNNISNNTVRTLKNYFNETRANKAVYQKSSAKSGKEILKNIDVEVLKELPEDIRNEILNEYKISMEEFQQKVNIIVSKANNTDISNTVITDDKVKPSTSSTTKKEENVQSSITKKKLSFADLEWDELKNLIESWIHSETKPLNCDITRLGEYLKDLAINRKIETLHVLVKFLHRLETAKFLGCGVCTSINKSTTRGNLINDASVVFKEVKHLLDQIKAPPEDFRGIGIQLTRLEKLSASNKLLNNFLKQSTEIAKGDKNTKEIVSRNDTSNDTVKETCYKNREERVKKDNIPSPEEKNKDEKVCPVFKEVAIQCSGNPFDDDIPQVKIISTGKPSSLNNSKKCKPRGKLAKNKQNNISNNTVRTLKNYFNETRANKAVYQKSSPKTGKEILKNIDVEVLKELPEDIRNEILNEYKISMEEFQQKVNIIVSKANNTDISNTVITDDKVKPSTSSTTNKGSQLIIIY</sequence>
<dbReference type="FunFam" id="3.30.1490.100:FF:000001">
    <property type="entry name" value="DNA repair protein REV1"/>
    <property type="match status" value="1"/>
</dbReference>
<dbReference type="Gene3D" id="3.30.70.270">
    <property type="match status" value="1"/>
</dbReference>
<keyword evidence="6" id="KW-0548">Nucleotidyltransferase</keyword>
<dbReference type="GO" id="GO:0003887">
    <property type="term" value="F:DNA-directed DNA polymerase activity"/>
    <property type="evidence" value="ECO:0007669"/>
    <property type="project" value="InterPro"/>
</dbReference>
<dbReference type="InterPro" id="IPR036775">
    <property type="entry name" value="DNA_pol_Y-fam_lit_finger_sf"/>
</dbReference>
<evidence type="ECO:0000256" key="12">
    <source>
        <dbReference type="ARBA" id="ARBA00023242"/>
    </source>
</evidence>
<feature type="compositionally biased region" description="Basic residues" evidence="13">
    <location>
        <begin position="851"/>
        <end position="861"/>
    </location>
</feature>
<keyword evidence="4" id="KW-0237">DNA synthesis</keyword>
<dbReference type="SUPFAM" id="SSF56672">
    <property type="entry name" value="DNA/RNA polymerases"/>
    <property type="match status" value="1"/>
</dbReference>
<keyword evidence="10" id="KW-0238">DNA-binding</keyword>
<dbReference type="Pfam" id="PF00817">
    <property type="entry name" value="IMS"/>
    <property type="match status" value="1"/>
</dbReference>
<keyword evidence="15" id="KW-1185">Reference proteome</keyword>
<proteinExistence type="inferred from homology"/>
<evidence type="ECO:0000256" key="6">
    <source>
        <dbReference type="ARBA" id="ARBA00022695"/>
    </source>
</evidence>
<dbReference type="Pfam" id="PF14377">
    <property type="entry name" value="UBM"/>
    <property type="match status" value="2"/>
</dbReference>
<dbReference type="InterPro" id="IPR053848">
    <property type="entry name" value="IMS_HHH_1"/>
</dbReference>
<dbReference type="Gene3D" id="3.30.1490.100">
    <property type="entry name" value="DNA polymerase, Y-family, little finger domain"/>
    <property type="match status" value="2"/>
</dbReference>
<dbReference type="PANTHER" id="PTHR45990">
    <property type="entry name" value="DNA REPAIR PROTEIN REV1"/>
    <property type="match status" value="1"/>
</dbReference>
<dbReference type="GO" id="GO:0017125">
    <property type="term" value="F:deoxycytidyl transferase activity"/>
    <property type="evidence" value="ECO:0007669"/>
    <property type="project" value="TreeGrafter"/>
</dbReference>
<keyword evidence="9" id="KW-0460">Magnesium</keyword>
<dbReference type="GO" id="GO:0046872">
    <property type="term" value="F:metal ion binding"/>
    <property type="evidence" value="ECO:0007669"/>
    <property type="project" value="UniProtKB-KW"/>
</dbReference>
<evidence type="ECO:0000256" key="2">
    <source>
        <dbReference type="ARBA" id="ARBA00010945"/>
    </source>
</evidence>
<accession>A0A7F5RE09</accession>
<evidence type="ECO:0000256" key="13">
    <source>
        <dbReference type="SAM" id="MobiDB-lite"/>
    </source>
</evidence>
<evidence type="ECO:0000256" key="11">
    <source>
        <dbReference type="ARBA" id="ARBA00023204"/>
    </source>
</evidence>